<dbReference type="InterPro" id="IPR036388">
    <property type="entry name" value="WH-like_DNA-bd_sf"/>
</dbReference>
<gene>
    <name evidence="6" type="ORF">GCM10023203_39790</name>
</gene>
<dbReference type="InterPro" id="IPR003018">
    <property type="entry name" value="GAF"/>
</dbReference>
<dbReference type="Pfam" id="PF03861">
    <property type="entry name" value="ANTAR"/>
    <property type="match status" value="1"/>
</dbReference>
<evidence type="ECO:0000259" key="5">
    <source>
        <dbReference type="PROSITE" id="PS50921"/>
    </source>
</evidence>
<dbReference type="Proteomes" id="UP001500457">
    <property type="component" value="Unassembled WGS sequence"/>
</dbReference>
<organism evidence="6 7">
    <name type="scientific">Actinomycetospora straminea</name>
    <dbReference type="NCBI Taxonomy" id="663607"/>
    <lineage>
        <taxon>Bacteria</taxon>
        <taxon>Bacillati</taxon>
        <taxon>Actinomycetota</taxon>
        <taxon>Actinomycetes</taxon>
        <taxon>Pseudonocardiales</taxon>
        <taxon>Pseudonocardiaceae</taxon>
        <taxon>Actinomycetospora</taxon>
    </lineage>
</organism>
<sequence>MPCRDGRSSIYRPPGLFNLMLESAQGADGLGIESGLFDVVELLSEVAERLEELEPLDANEQRSAAALSGDTPAATENRAIHSARISISREWAREMRADLNRLRAKARQMADEARRVSTHTCGKSIGRLSASRPNEVHSVGGDHLHRFGAAARALKQTHDLDRLYQLLADGLREMVPGAAVVGVCALRVGGSEAGALELVAGEPPLAQVIEVENTTGRGPCQDALAGQVVINVSEMPEAGRWPEIAKTMGRQGWRSVLICPFAERTDRHRGALVAYSRSARGIHHSDREAVEYLAELAGVSLSGSRRIAALLGAVESRDLIGQAKGMLMLRDNIDADQAFTRLVEASQHANLKLRDVAAWLVEMRGVVS</sequence>
<dbReference type="Gene3D" id="3.30.450.40">
    <property type="match status" value="1"/>
</dbReference>
<name>A0ABP9ERN8_9PSEU</name>
<dbReference type="Pfam" id="PF13185">
    <property type="entry name" value="GAF_2"/>
    <property type="match status" value="1"/>
</dbReference>
<evidence type="ECO:0000313" key="6">
    <source>
        <dbReference type="EMBL" id="GAA4883908.1"/>
    </source>
</evidence>
<dbReference type="SUPFAM" id="SSF55781">
    <property type="entry name" value="GAF domain-like"/>
    <property type="match status" value="1"/>
</dbReference>
<evidence type="ECO:0000256" key="2">
    <source>
        <dbReference type="ARBA" id="ARBA00022777"/>
    </source>
</evidence>
<proteinExistence type="predicted"/>
<protein>
    <recommendedName>
        <fullName evidence="5">ANTAR domain-containing protein</fullName>
    </recommendedName>
</protein>
<evidence type="ECO:0000256" key="4">
    <source>
        <dbReference type="ARBA" id="ARBA00023163"/>
    </source>
</evidence>
<keyword evidence="4" id="KW-0804">Transcription</keyword>
<dbReference type="SUPFAM" id="SSF52172">
    <property type="entry name" value="CheY-like"/>
    <property type="match status" value="1"/>
</dbReference>
<keyword evidence="7" id="KW-1185">Reference proteome</keyword>
<evidence type="ECO:0000313" key="7">
    <source>
        <dbReference type="Proteomes" id="UP001500457"/>
    </source>
</evidence>
<dbReference type="InterPro" id="IPR005561">
    <property type="entry name" value="ANTAR"/>
</dbReference>
<keyword evidence="1" id="KW-0808">Transferase</keyword>
<dbReference type="PROSITE" id="PS50921">
    <property type="entry name" value="ANTAR"/>
    <property type="match status" value="1"/>
</dbReference>
<dbReference type="SMART" id="SM01012">
    <property type="entry name" value="ANTAR"/>
    <property type="match status" value="1"/>
</dbReference>
<dbReference type="InterPro" id="IPR011006">
    <property type="entry name" value="CheY-like_superfamily"/>
</dbReference>
<evidence type="ECO:0000256" key="3">
    <source>
        <dbReference type="ARBA" id="ARBA00023015"/>
    </source>
</evidence>
<keyword evidence="2" id="KW-0418">Kinase</keyword>
<dbReference type="EMBL" id="BAABHQ010000011">
    <property type="protein sequence ID" value="GAA4883908.1"/>
    <property type="molecule type" value="Genomic_DNA"/>
</dbReference>
<keyword evidence="3" id="KW-0805">Transcription regulation</keyword>
<accession>A0ABP9ERN8</accession>
<reference evidence="7" key="1">
    <citation type="journal article" date="2019" name="Int. J. Syst. Evol. Microbiol.">
        <title>The Global Catalogue of Microorganisms (GCM) 10K type strain sequencing project: providing services to taxonomists for standard genome sequencing and annotation.</title>
        <authorList>
            <consortium name="The Broad Institute Genomics Platform"/>
            <consortium name="The Broad Institute Genome Sequencing Center for Infectious Disease"/>
            <person name="Wu L."/>
            <person name="Ma J."/>
        </authorList>
    </citation>
    <scope>NUCLEOTIDE SEQUENCE [LARGE SCALE GENOMIC DNA]</scope>
    <source>
        <strain evidence="7">JCM 17983</strain>
    </source>
</reference>
<evidence type="ECO:0000256" key="1">
    <source>
        <dbReference type="ARBA" id="ARBA00022679"/>
    </source>
</evidence>
<dbReference type="InterPro" id="IPR029016">
    <property type="entry name" value="GAF-like_dom_sf"/>
</dbReference>
<comment type="caution">
    <text evidence="6">The sequence shown here is derived from an EMBL/GenBank/DDBJ whole genome shotgun (WGS) entry which is preliminary data.</text>
</comment>
<dbReference type="Gene3D" id="1.10.10.10">
    <property type="entry name" value="Winged helix-like DNA-binding domain superfamily/Winged helix DNA-binding domain"/>
    <property type="match status" value="1"/>
</dbReference>
<feature type="domain" description="ANTAR" evidence="5">
    <location>
        <begin position="300"/>
        <end position="361"/>
    </location>
</feature>